<name>A0A2U3ANT2_9BACL</name>
<evidence type="ECO:0000256" key="3">
    <source>
        <dbReference type="ARBA" id="ARBA00022692"/>
    </source>
</evidence>
<proteinExistence type="predicted"/>
<dbReference type="AlphaFoldDB" id="A0A2U3ANT2"/>
<feature type="transmembrane region" description="Helical" evidence="6">
    <location>
        <begin position="160"/>
        <end position="179"/>
    </location>
</feature>
<evidence type="ECO:0000313" key="8">
    <source>
        <dbReference type="Proteomes" id="UP000245938"/>
    </source>
</evidence>
<feature type="transmembrane region" description="Helical" evidence="6">
    <location>
        <begin position="113"/>
        <end position="132"/>
    </location>
</feature>
<dbReference type="GO" id="GO:0005886">
    <property type="term" value="C:plasma membrane"/>
    <property type="evidence" value="ECO:0007669"/>
    <property type="project" value="UniProtKB-SubCell"/>
</dbReference>
<feature type="transmembrane region" description="Helical" evidence="6">
    <location>
        <begin position="63"/>
        <end position="80"/>
    </location>
</feature>
<feature type="transmembrane region" description="Helical" evidence="6">
    <location>
        <begin position="86"/>
        <end position="106"/>
    </location>
</feature>
<feature type="transmembrane region" description="Helical" evidence="6">
    <location>
        <begin position="30"/>
        <end position="51"/>
    </location>
</feature>
<protein>
    <submittedName>
        <fullName evidence="7">Branched-chain amino acid ABC transporter permease</fullName>
    </submittedName>
</protein>
<dbReference type="Pfam" id="PF02653">
    <property type="entry name" value="BPD_transp_2"/>
    <property type="match status" value="1"/>
</dbReference>
<feature type="transmembrane region" description="Helical" evidence="6">
    <location>
        <begin position="289"/>
        <end position="311"/>
    </location>
</feature>
<keyword evidence="2" id="KW-1003">Cell membrane</keyword>
<evidence type="ECO:0000256" key="1">
    <source>
        <dbReference type="ARBA" id="ARBA00004651"/>
    </source>
</evidence>
<feature type="transmembrane region" description="Helical" evidence="6">
    <location>
        <begin position="244"/>
        <end position="277"/>
    </location>
</feature>
<dbReference type="RefSeq" id="WP_109305233.1">
    <property type="nucleotide sequence ID" value="NZ_BJUF01000036.1"/>
</dbReference>
<dbReference type="CDD" id="cd06581">
    <property type="entry name" value="TM_PBP1_LivM_like"/>
    <property type="match status" value="1"/>
</dbReference>
<evidence type="ECO:0000256" key="4">
    <source>
        <dbReference type="ARBA" id="ARBA00022989"/>
    </source>
</evidence>
<dbReference type="Proteomes" id="UP000245938">
    <property type="component" value="Unassembled WGS sequence"/>
</dbReference>
<evidence type="ECO:0000256" key="5">
    <source>
        <dbReference type="ARBA" id="ARBA00023136"/>
    </source>
</evidence>
<dbReference type="OrthoDB" id="9789927at2"/>
<comment type="caution">
    <text evidence="7">The sequence shown here is derived from an EMBL/GenBank/DDBJ whole genome shotgun (WGS) entry which is preliminary data.</text>
</comment>
<evidence type="ECO:0000256" key="6">
    <source>
        <dbReference type="SAM" id="Phobius"/>
    </source>
</evidence>
<dbReference type="EMBL" id="QFVR01000004">
    <property type="protein sequence ID" value="PWI26210.1"/>
    <property type="molecule type" value="Genomic_DNA"/>
</dbReference>
<organism evidence="7 8">
    <name type="scientific">Kurthia sibirica</name>
    <dbReference type="NCBI Taxonomy" id="202750"/>
    <lineage>
        <taxon>Bacteria</taxon>
        <taxon>Bacillati</taxon>
        <taxon>Bacillota</taxon>
        <taxon>Bacilli</taxon>
        <taxon>Bacillales</taxon>
        <taxon>Caryophanaceae</taxon>
        <taxon>Kurthia</taxon>
    </lineage>
</organism>
<dbReference type="PANTHER" id="PTHR30482">
    <property type="entry name" value="HIGH-AFFINITY BRANCHED-CHAIN AMINO ACID TRANSPORT SYSTEM PERMEASE"/>
    <property type="match status" value="1"/>
</dbReference>
<dbReference type="PANTHER" id="PTHR30482:SF10">
    <property type="entry name" value="HIGH-AFFINITY BRANCHED-CHAIN AMINO ACID TRANSPORT PROTEIN BRAE"/>
    <property type="match status" value="1"/>
</dbReference>
<keyword evidence="4 6" id="KW-1133">Transmembrane helix</keyword>
<dbReference type="InterPro" id="IPR043428">
    <property type="entry name" value="LivM-like"/>
</dbReference>
<dbReference type="InterPro" id="IPR001851">
    <property type="entry name" value="ABC_transp_permease"/>
</dbReference>
<evidence type="ECO:0000256" key="2">
    <source>
        <dbReference type="ARBA" id="ARBA00022475"/>
    </source>
</evidence>
<sequence length="329" mass="36577">MKRNLKIFNGILFVLLVILILSPIVLDDQFILNVLIQILMYATIATAWNLLGGYAGQLSLGHALFFGIGAYTATILHINYGISPWLGMIIVVAVCIILCAIIGLPTFRLKGPFFTLATIAFAEVARHLALYWRELTNGSVGINIKFDPSFTNMIFQKFDTYYLLILLLLVVTLFITYCIDRNKMGYYLKAIREDEDAAKTLGINATKYKMYALILSASITGIVGVFYAQFILFFEPESVFNINISAQVALIAIVGGMGTVFGPLLGAFIVIPLNELLRATFPEIHGMNYFIYGVLLIVIIIITPNGLYPILKKLWLRFFVKDSSKGAGN</sequence>
<keyword evidence="3 6" id="KW-0812">Transmembrane</keyword>
<comment type="subcellular location">
    <subcellularLocation>
        <location evidence="1">Cell membrane</location>
        <topology evidence="1">Multi-pass membrane protein</topology>
    </subcellularLocation>
</comment>
<feature type="transmembrane region" description="Helical" evidence="6">
    <location>
        <begin position="7"/>
        <end position="24"/>
    </location>
</feature>
<evidence type="ECO:0000313" key="7">
    <source>
        <dbReference type="EMBL" id="PWI26210.1"/>
    </source>
</evidence>
<keyword evidence="8" id="KW-1185">Reference proteome</keyword>
<feature type="transmembrane region" description="Helical" evidence="6">
    <location>
        <begin position="211"/>
        <end position="232"/>
    </location>
</feature>
<reference evidence="7 8" key="1">
    <citation type="submission" date="2018-05" db="EMBL/GenBank/DDBJ databases">
        <title>Kurthia sibirica genome sequence.</title>
        <authorList>
            <person name="Maclea K.S."/>
            <person name="Goen A.E."/>
        </authorList>
    </citation>
    <scope>NUCLEOTIDE SEQUENCE [LARGE SCALE GENOMIC DNA]</scope>
    <source>
        <strain evidence="7 8">ATCC 49154</strain>
    </source>
</reference>
<accession>A0A2U3ANT2</accession>
<dbReference type="GO" id="GO:0015658">
    <property type="term" value="F:branched-chain amino acid transmembrane transporter activity"/>
    <property type="evidence" value="ECO:0007669"/>
    <property type="project" value="InterPro"/>
</dbReference>
<keyword evidence="5 6" id="KW-0472">Membrane</keyword>
<gene>
    <name evidence="7" type="ORF">DEX24_04595</name>
</gene>